<dbReference type="GO" id="GO:0016829">
    <property type="term" value="F:lyase activity"/>
    <property type="evidence" value="ECO:0007669"/>
    <property type="project" value="UniProtKB-KW"/>
</dbReference>
<feature type="domain" description="tRNA pseudouridylate synthase B C-terminal" evidence="7">
    <location>
        <begin position="171"/>
        <end position="228"/>
    </location>
</feature>
<gene>
    <name evidence="5" type="primary">truB</name>
    <name evidence="8" type="ordered locus">Clocl_2450</name>
</gene>
<dbReference type="HAMAP" id="MF_01080">
    <property type="entry name" value="TruB_bact"/>
    <property type="match status" value="1"/>
</dbReference>
<accession>G8LZT5</accession>
<reference evidence="9" key="1">
    <citation type="submission" date="2011-12" db="EMBL/GenBank/DDBJ databases">
        <title>Complete sequence of Clostridium clariflavum DSM 19732.</title>
        <authorList>
            <consortium name="US DOE Joint Genome Institute"/>
            <person name="Lucas S."/>
            <person name="Han J."/>
            <person name="Lapidus A."/>
            <person name="Cheng J.-F."/>
            <person name="Goodwin L."/>
            <person name="Pitluck S."/>
            <person name="Peters L."/>
            <person name="Teshima H."/>
            <person name="Detter J.C."/>
            <person name="Han C."/>
            <person name="Tapia R."/>
            <person name="Land M."/>
            <person name="Hauser L."/>
            <person name="Kyrpides N."/>
            <person name="Ivanova N."/>
            <person name="Pagani I."/>
            <person name="Kitzmiller T."/>
            <person name="Lynd L."/>
            <person name="Izquierdo J."/>
            <person name="Woyke T."/>
        </authorList>
    </citation>
    <scope>NUCLEOTIDE SEQUENCE [LARGE SCALE GENOMIC DNA]</scope>
    <source>
        <strain evidence="9">DSM 19732 / NBRC 101661 / EBR45</strain>
    </source>
</reference>
<dbReference type="EC" id="5.4.99.25" evidence="5"/>
<evidence type="ECO:0000256" key="1">
    <source>
        <dbReference type="ARBA" id="ARBA00000385"/>
    </source>
</evidence>
<keyword evidence="4 5" id="KW-0413">Isomerase</keyword>
<reference evidence="8 9" key="2">
    <citation type="journal article" date="2012" name="Stand. Genomic Sci.">
        <title>Complete Genome Sequence of Clostridium clariflavum DSM 19732.</title>
        <authorList>
            <person name="Izquierdo J.A."/>
            <person name="Goodwin L."/>
            <person name="Davenport K.W."/>
            <person name="Teshima H."/>
            <person name="Bruce D."/>
            <person name="Detter C."/>
            <person name="Tapia R."/>
            <person name="Han S."/>
            <person name="Land M."/>
            <person name="Hauser L."/>
            <person name="Jeffries C.D."/>
            <person name="Han J."/>
            <person name="Pitluck S."/>
            <person name="Nolan M."/>
            <person name="Chen A."/>
            <person name="Huntemann M."/>
            <person name="Mavromatis K."/>
            <person name="Mikhailova N."/>
            <person name="Liolios K."/>
            <person name="Woyke T."/>
            <person name="Lynd L.R."/>
        </authorList>
    </citation>
    <scope>NUCLEOTIDE SEQUENCE [LARGE SCALE GENOMIC DNA]</scope>
    <source>
        <strain evidence="9">DSM 19732 / NBRC 101661 / EBR45</strain>
    </source>
</reference>
<proteinExistence type="inferred from homology"/>
<dbReference type="GO" id="GO:1990481">
    <property type="term" value="P:mRNA pseudouridine synthesis"/>
    <property type="evidence" value="ECO:0007669"/>
    <property type="project" value="TreeGrafter"/>
</dbReference>
<name>G8LZT5_ACECE</name>
<dbReference type="FunFam" id="3.30.2350.10:FF:000011">
    <property type="entry name" value="tRNA pseudouridine synthase B"/>
    <property type="match status" value="1"/>
</dbReference>
<dbReference type="EMBL" id="CP003065">
    <property type="protein sequence ID" value="AEV69025.1"/>
    <property type="molecule type" value="Genomic_DNA"/>
</dbReference>
<dbReference type="InterPro" id="IPR014780">
    <property type="entry name" value="tRNA_psdUridine_synth_TruB"/>
</dbReference>
<dbReference type="OrthoDB" id="9802309at2"/>
<evidence type="ECO:0000256" key="5">
    <source>
        <dbReference type="HAMAP-Rule" id="MF_01080"/>
    </source>
</evidence>
<feature type="domain" description="Pseudouridine synthase II N-terminal" evidence="6">
    <location>
        <begin position="23"/>
        <end position="170"/>
    </location>
</feature>
<organism evidence="8 9">
    <name type="scientific">Acetivibrio clariflavus (strain DSM 19732 / NBRC 101661 / EBR45)</name>
    <name type="common">Clostridium clariflavum</name>
    <dbReference type="NCBI Taxonomy" id="720554"/>
    <lineage>
        <taxon>Bacteria</taxon>
        <taxon>Bacillati</taxon>
        <taxon>Bacillota</taxon>
        <taxon>Clostridia</taxon>
        <taxon>Eubacteriales</taxon>
        <taxon>Oscillospiraceae</taxon>
        <taxon>Acetivibrio</taxon>
    </lineage>
</organism>
<comment type="similarity">
    <text evidence="2 5">Belongs to the pseudouridine synthase TruB family. Type 1 subfamily.</text>
</comment>
<comment type="catalytic activity">
    <reaction evidence="1 5">
        <text>uridine(55) in tRNA = pseudouridine(55) in tRNA</text>
        <dbReference type="Rhea" id="RHEA:42532"/>
        <dbReference type="Rhea" id="RHEA-COMP:10101"/>
        <dbReference type="Rhea" id="RHEA-COMP:10102"/>
        <dbReference type="ChEBI" id="CHEBI:65314"/>
        <dbReference type="ChEBI" id="CHEBI:65315"/>
        <dbReference type="EC" id="5.4.99.25"/>
    </reaction>
</comment>
<evidence type="ECO:0000313" key="9">
    <source>
        <dbReference type="Proteomes" id="UP000005435"/>
    </source>
</evidence>
<evidence type="ECO:0000313" key="8">
    <source>
        <dbReference type="EMBL" id="AEV69025.1"/>
    </source>
</evidence>
<dbReference type="InterPro" id="IPR002501">
    <property type="entry name" value="PsdUridine_synth_N"/>
</dbReference>
<dbReference type="Gene3D" id="3.30.2350.10">
    <property type="entry name" value="Pseudouridine synthase"/>
    <property type="match status" value="1"/>
</dbReference>
<dbReference type="Pfam" id="PF16198">
    <property type="entry name" value="TruB_C_2"/>
    <property type="match status" value="1"/>
</dbReference>
<comment type="function">
    <text evidence="5">Responsible for synthesis of pseudouridine from uracil-55 in the psi GC loop of transfer RNAs.</text>
</comment>
<dbReference type="Proteomes" id="UP000005435">
    <property type="component" value="Chromosome"/>
</dbReference>
<evidence type="ECO:0000259" key="7">
    <source>
        <dbReference type="Pfam" id="PF16198"/>
    </source>
</evidence>
<dbReference type="InterPro" id="IPR032819">
    <property type="entry name" value="TruB_C"/>
</dbReference>
<sequence length="295" mass="33001">MDGILNILKPPGMTSFDVVAYLRRLLKEKKIGHTGTLDPGAVGVLPVCIGKATKTIEYLTDKDKEYRAELTLGISTDTQDSYGNVLKKCDVNIEKEEIYKAIMSFVGEYNQIPPMYSAVKVEGKKLYELARDGITIERAPRKVAIHSIDIVNIKDNRVIFDVVCSKGTYIRTLCSDIGEKLGCGGHMSFLVRTRSGSFKLSDSLTLEEIYEFSKDNSIEDKLLPIEKVFDDLERIDLSDVEAKKLINGAYVKLKGENYKKGNIIRAYDDKGKFIGICEILPIKGSLLLKIKKKFG</sequence>
<keyword evidence="8" id="KW-0456">Lyase</keyword>
<evidence type="ECO:0000256" key="2">
    <source>
        <dbReference type="ARBA" id="ARBA00005642"/>
    </source>
</evidence>
<dbReference type="STRING" id="720554.Clocl_2450"/>
<protein>
    <recommendedName>
        <fullName evidence="5">tRNA pseudouridine synthase B</fullName>
        <ecNumber evidence="5">5.4.99.25</ecNumber>
    </recommendedName>
    <alternativeName>
        <fullName evidence="5">tRNA pseudouridine(55) synthase</fullName>
        <shortName evidence="5">Psi55 synthase</shortName>
    </alternativeName>
    <alternativeName>
        <fullName evidence="5">tRNA pseudouridylate synthase</fullName>
    </alternativeName>
    <alternativeName>
        <fullName evidence="5">tRNA-uridine isomerase</fullName>
    </alternativeName>
</protein>
<dbReference type="InterPro" id="IPR020103">
    <property type="entry name" value="PsdUridine_synth_cat_dom_sf"/>
</dbReference>
<keyword evidence="9" id="KW-1185">Reference proteome</keyword>
<dbReference type="Gene3D" id="2.30.130.10">
    <property type="entry name" value="PUA domain"/>
    <property type="match status" value="1"/>
</dbReference>
<dbReference type="Pfam" id="PF01509">
    <property type="entry name" value="TruB_N"/>
    <property type="match status" value="1"/>
</dbReference>
<dbReference type="HOGENOM" id="CLU_032087_0_1_9"/>
<evidence type="ECO:0000259" key="6">
    <source>
        <dbReference type="Pfam" id="PF01509"/>
    </source>
</evidence>
<dbReference type="RefSeq" id="WP_014255593.1">
    <property type="nucleotide sequence ID" value="NC_016627.1"/>
</dbReference>
<dbReference type="eggNOG" id="COG0130">
    <property type="taxonomic scope" value="Bacteria"/>
</dbReference>
<dbReference type="GO" id="GO:0003723">
    <property type="term" value="F:RNA binding"/>
    <property type="evidence" value="ECO:0007669"/>
    <property type="project" value="InterPro"/>
</dbReference>
<dbReference type="GO" id="GO:0160148">
    <property type="term" value="F:tRNA pseudouridine(55) synthase activity"/>
    <property type="evidence" value="ECO:0007669"/>
    <property type="project" value="UniProtKB-EC"/>
</dbReference>
<dbReference type="PANTHER" id="PTHR13767">
    <property type="entry name" value="TRNA-PSEUDOURIDINE SYNTHASE"/>
    <property type="match status" value="1"/>
</dbReference>
<evidence type="ECO:0000256" key="4">
    <source>
        <dbReference type="ARBA" id="ARBA00023235"/>
    </source>
</evidence>
<dbReference type="InterPro" id="IPR036974">
    <property type="entry name" value="PUA_sf"/>
</dbReference>
<dbReference type="GO" id="GO:0031119">
    <property type="term" value="P:tRNA pseudouridine synthesis"/>
    <property type="evidence" value="ECO:0007669"/>
    <property type="project" value="UniProtKB-UniRule"/>
</dbReference>
<dbReference type="KEGG" id="ccl:Clocl_2450"/>
<evidence type="ECO:0000256" key="3">
    <source>
        <dbReference type="ARBA" id="ARBA00022694"/>
    </source>
</evidence>
<feature type="active site" description="Nucleophile" evidence="5">
    <location>
        <position position="38"/>
    </location>
</feature>
<dbReference type="CDD" id="cd02573">
    <property type="entry name" value="PseudoU_synth_EcTruB"/>
    <property type="match status" value="1"/>
</dbReference>
<dbReference type="PANTHER" id="PTHR13767:SF2">
    <property type="entry name" value="PSEUDOURIDYLATE SYNTHASE TRUB1"/>
    <property type="match status" value="1"/>
</dbReference>
<dbReference type="SUPFAM" id="SSF55120">
    <property type="entry name" value="Pseudouridine synthase"/>
    <property type="match status" value="1"/>
</dbReference>
<dbReference type="NCBIfam" id="TIGR00431">
    <property type="entry name" value="TruB"/>
    <property type="match status" value="1"/>
</dbReference>
<keyword evidence="3 5" id="KW-0819">tRNA processing</keyword>
<dbReference type="AlphaFoldDB" id="G8LZT5"/>